<dbReference type="SUPFAM" id="SSF143100">
    <property type="entry name" value="TTHA1013/TTHA0281-like"/>
    <property type="match status" value="1"/>
</dbReference>
<name>A0A433JV39_9MICO</name>
<dbReference type="AlphaFoldDB" id="A0A433JV39"/>
<dbReference type="InterPro" id="IPR035069">
    <property type="entry name" value="TTHA1013/TTHA0281-like"/>
</dbReference>
<gene>
    <name evidence="2" type="ORF">ELQ94_00115</name>
</gene>
<sequence>MAAMSYSVKVTREHGQWIADVVDLDGAHTYAGNLPSLDAAVREVIALVENLPDGTEPALELDWDYSGASDAVRTAAAVGALRAEADVHARALAERTREQIVLLAAERHSVRDIARLLGISPGRVSQLQSSSASRDAVEAEASRRPHRDAS</sequence>
<protein>
    <submittedName>
        <fullName evidence="2">Helix-turn-helix domain-containing protein</fullName>
    </submittedName>
</protein>
<evidence type="ECO:0000313" key="3">
    <source>
        <dbReference type="Proteomes" id="UP000274909"/>
    </source>
</evidence>
<dbReference type="InterPro" id="IPR009057">
    <property type="entry name" value="Homeodomain-like_sf"/>
</dbReference>
<evidence type="ECO:0000313" key="2">
    <source>
        <dbReference type="EMBL" id="RUR03012.1"/>
    </source>
</evidence>
<dbReference type="Proteomes" id="UP000274909">
    <property type="component" value="Unassembled WGS sequence"/>
</dbReference>
<dbReference type="Gene3D" id="1.10.10.10">
    <property type="entry name" value="Winged helix-like DNA-binding domain superfamily/Winged helix DNA-binding domain"/>
    <property type="match status" value="1"/>
</dbReference>
<feature type="region of interest" description="Disordered" evidence="1">
    <location>
        <begin position="127"/>
        <end position="150"/>
    </location>
</feature>
<proteinExistence type="predicted"/>
<dbReference type="SUPFAM" id="SSF46689">
    <property type="entry name" value="Homeodomain-like"/>
    <property type="match status" value="1"/>
</dbReference>
<evidence type="ECO:0000256" key="1">
    <source>
        <dbReference type="SAM" id="MobiDB-lite"/>
    </source>
</evidence>
<keyword evidence="3" id="KW-1185">Reference proteome</keyword>
<dbReference type="EMBL" id="RZGZ01000001">
    <property type="protein sequence ID" value="RUR03012.1"/>
    <property type="molecule type" value="Genomic_DNA"/>
</dbReference>
<reference evidence="2 3" key="1">
    <citation type="submission" date="2018-12" db="EMBL/GenBank/DDBJ databases">
        <authorList>
            <person name="Li F."/>
        </authorList>
    </citation>
    <scope>NUCLEOTIDE SEQUENCE [LARGE SCALE GENOMIC DNA]</scope>
    <source>
        <strain evidence="2 3">EGI 6500705</strain>
    </source>
</reference>
<dbReference type="OrthoDB" id="5772641at2"/>
<organism evidence="2 3">
    <name type="scientific">Labedella endophytica</name>
    <dbReference type="NCBI Taxonomy" id="1523160"/>
    <lineage>
        <taxon>Bacteria</taxon>
        <taxon>Bacillati</taxon>
        <taxon>Actinomycetota</taxon>
        <taxon>Actinomycetes</taxon>
        <taxon>Micrococcales</taxon>
        <taxon>Microbacteriaceae</taxon>
        <taxon>Labedella</taxon>
    </lineage>
</organism>
<dbReference type="InterPro" id="IPR036388">
    <property type="entry name" value="WH-like_DNA-bd_sf"/>
</dbReference>
<comment type="caution">
    <text evidence="2">The sequence shown here is derived from an EMBL/GenBank/DDBJ whole genome shotgun (WGS) entry which is preliminary data.</text>
</comment>
<dbReference type="Pfam" id="PF13384">
    <property type="entry name" value="HTH_23"/>
    <property type="match status" value="1"/>
</dbReference>
<accession>A0A433JV39</accession>
<feature type="compositionally biased region" description="Basic and acidic residues" evidence="1">
    <location>
        <begin position="135"/>
        <end position="150"/>
    </location>
</feature>